<evidence type="ECO:0000313" key="8">
    <source>
        <dbReference type="EMBL" id="RXS69520.1"/>
    </source>
</evidence>
<comment type="caution">
    <text evidence="8">The sequence shown here is derived from an EMBL/GenBank/DDBJ whole genome shotgun (WGS) entry which is preliminary data.</text>
</comment>
<evidence type="ECO:0000259" key="7">
    <source>
        <dbReference type="Pfam" id="PF06271"/>
    </source>
</evidence>
<keyword evidence="4 6" id="KW-1133">Transmembrane helix</keyword>
<dbReference type="Proteomes" id="UP000289482">
    <property type="component" value="Unassembled WGS sequence"/>
</dbReference>
<organism evidence="8 9">
    <name type="scientific">Streptomyces sioyaensis</name>
    <dbReference type="NCBI Taxonomy" id="67364"/>
    <lineage>
        <taxon>Bacteria</taxon>
        <taxon>Bacillati</taxon>
        <taxon>Actinomycetota</taxon>
        <taxon>Actinomycetes</taxon>
        <taxon>Kitasatosporales</taxon>
        <taxon>Streptomycetaceae</taxon>
        <taxon>Streptomyces</taxon>
    </lineage>
</organism>
<name>A0A4Q1R847_9ACTN</name>
<evidence type="ECO:0000313" key="9">
    <source>
        <dbReference type="Proteomes" id="UP000289482"/>
    </source>
</evidence>
<proteinExistence type="predicted"/>
<feature type="transmembrane region" description="Helical" evidence="6">
    <location>
        <begin position="48"/>
        <end position="68"/>
    </location>
</feature>
<dbReference type="InterPro" id="IPR010432">
    <property type="entry name" value="RDD"/>
</dbReference>
<dbReference type="PANTHER" id="PTHR36115:SF4">
    <property type="entry name" value="MEMBRANE PROTEIN"/>
    <property type="match status" value="1"/>
</dbReference>
<comment type="subcellular location">
    <subcellularLocation>
        <location evidence="1">Cell membrane</location>
        <topology evidence="1">Multi-pass membrane protein</topology>
    </subcellularLocation>
</comment>
<keyword evidence="3 6" id="KW-0812">Transmembrane</keyword>
<gene>
    <name evidence="8" type="ORF">EST54_05645</name>
</gene>
<dbReference type="EMBL" id="SDIF01000010">
    <property type="protein sequence ID" value="RXS69520.1"/>
    <property type="molecule type" value="Genomic_DNA"/>
</dbReference>
<evidence type="ECO:0000256" key="5">
    <source>
        <dbReference type="ARBA" id="ARBA00023136"/>
    </source>
</evidence>
<dbReference type="PANTHER" id="PTHR36115">
    <property type="entry name" value="PROLINE-RICH ANTIGEN HOMOLOG-RELATED"/>
    <property type="match status" value="1"/>
</dbReference>
<dbReference type="Pfam" id="PF06271">
    <property type="entry name" value="RDD"/>
    <property type="match status" value="1"/>
</dbReference>
<reference evidence="8 9" key="1">
    <citation type="submission" date="2019-01" db="EMBL/GenBank/DDBJ databases">
        <title>Draft genome sequences of the type strain Streptomyces sioyaensis DSM 40032 and its novel strain, TM32, a thermotolerant antibiotics-producing actinobacterium.</title>
        <authorList>
            <person name="Nakaew N."/>
            <person name="Lumyong S."/>
            <person name="Sloan W.T."/>
            <person name="Sungthong R."/>
        </authorList>
    </citation>
    <scope>NUCLEOTIDE SEQUENCE [LARGE SCALE GENOMIC DNA]</scope>
    <source>
        <strain evidence="8 9">DSM 40032</strain>
    </source>
</reference>
<protein>
    <submittedName>
        <fullName evidence="8">RDD family protein</fullName>
    </submittedName>
</protein>
<dbReference type="InterPro" id="IPR051791">
    <property type="entry name" value="Pra-immunoreactive"/>
</dbReference>
<evidence type="ECO:0000256" key="1">
    <source>
        <dbReference type="ARBA" id="ARBA00004651"/>
    </source>
</evidence>
<accession>A0A4Q1R847</accession>
<evidence type="ECO:0000256" key="4">
    <source>
        <dbReference type="ARBA" id="ARBA00022989"/>
    </source>
</evidence>
<evidence type="ECO:0000256" key="2">
    <source>
        <dbReference type="ARBA" id="ARBA00022475"/>
    </source>
</evidence>
<evidence type="ECO:0000256" key="6">
    <source>
        <dbReference type="SAM" id="Phobius"/>
    </source>
</evidence>
<evidence type="ECO:0000256" key="3">
    <source>
        <dbReference type="ARBA" id="ARBA00022692"/>
    </source>
</evidence>
<feature type="domain" description="RDD" evidence="7">
    <location>
        <begin position="5"/>
        <end position="142"/>
    </location>
</feature>
<feature type="transmembrane region" description="Helical" evidence="6">
    <location>
        <begin position="12"/>
        <end position="36"/>
    </location>
</feature>
<keyword evidence="2" id="KW-1003">Cell membrane</keyword>
<keyword evidence="5 6" id="KW-0472">Membrane</keyword>
<sequence>MPPLANRGRRLVARIIDAIIIGVPVGIIMSVIVGGVNYFSTDSDQARAQWTVSGVTMLAYLIYEGLMLSSRGQTLGKMAMKIRVAMLSNGSIPTPQAGWTRAAVYTLPEIVPCCGFVFWLINVLWCTWDKPYQQCLHDKAAKTVVVSTEQAPAPPPPPPPSA</sequence>
<keyword evidence="9" id="KW-1185">Reference proteome</keyword>
<dbReference type="AlphaFoldDB" id="A0A4Q1R847"/>
<dbReference type="GO" id="GO:0005886">
    <property type="term" value="C:plasma membrane"/>
    <property type="evidence" value="ECO:0007669"/>
    <property type="project" value="UniProtKB-SubCell"/>
</dbReference>